<keyword evidence="1 3" id="KW-0808">Transferase</keyword>
<dbReference type="InterPro" id="IPR025877">
    <property type="entry name" value="MobA-like_NTP_Trfase"/>
</dbReference>
<protein>
    <submittedName>
        <fullName evidence="3">NTP transferase domain-containing protein</fullName>
    </submittedName>
</protein>
<evidence type="ECO:0000259" key="2">
    <source>
        <dbReference type="Pfam" id="PF12804"/>
    </source>
</evidence>
<dbReference type="InterPro" id="IPR029044">
    <property type="entry name" value="Nucleotide-diphossugar_trans"/>
</dbReference>
<proteinExistence type="predicted"/>
<gene>
    <name evidence="3" type="ORF">IGS67_08010</name>
</gene>
<comment type="caution">
    <text evidence="3">The sequence shown here is derived from an EMBL/GenBank/DDBJ whole genome shotgun (WGS) entry which is preliminary data.</text>
</comment>
<evidence type="ECO:0000256" key="1">
    <source>
        <dbReference type="ARBA" id="ARBA00022679"/>
    </source>
</evidence>
<evidence type="ECO:0000313" key="3">
    <source>
        <dbReference type="EMBL" id="MBD9699433.1"/>
    </source>
</evidence>
<reference evidence="3 4" key="1">
    <citation type="submission" date="2020-09" db="EMBL/GenBank/DDBJ databases">
        <title>Flavimobilis rhizosphaerae sp. nov., isolated from rhizosphere soil of Spartina alterniflora.</title>
        <authorList>
            <person name="Hanqin C."/>
        </authorList>
    </citation>
    <scope>NUCLEOTIDE SEQUENCE [LARGE SCALE GENOMIC DNA]</scope>
    <source>
        <strain evidence="3 4">GY 10621</strain>
    </source>
</reference>
<dbReference type="Gene3D" id="3.90.550.10">
    <property type="entry name" value="Spore Coat Polysaccharide Biosynthesis Protein SpsA, Chain A"/>
    <property type="match status" value="1"/>
</dbReference>
<organism evidence="3 4">
    <name type="scientific">Flavimobilis rhizosphaerae</name>
    <dbReference type="NCBI Taxonomy" id="2775421"/>
    <lineage>
        <taxon>Bacteria</taxon>
        <taxon>Bacillati</taxon>
        <taxon>Actinomycetota</taxon>
        <taxon>Actinomycetes</taxon>
        <taxon>Micrococcales</taxon>
        <taxon>Jonesiaceae</taxon>
        <taxon>Flavimobilis</taxon>
    </lineage>
</organism>
<sequence>MPAGGTARRLGGGDKTALDVGGRTILDRVLDATAAWPRVVVADDPGPAARARHPGVRWVREDPPGGGPAAALAAGAATAPDASVLVALAGDQPWAGIVVPRLLDALDAHPDAGAALAVGASGRRQPLLAAYRLDAIRHVLAGGAHNLPARALAEGLEIVEVPVTDVEELDVDTPADLARARATTPPEPAR</sequence>
<dbReference type="PANTHER" id="PTHR19136:SF81">
    <property type="entry name" value="MOLYBDENUM COFACTOR GUANYLYLTRANSFERASE"/>
    <property type="match status" value="1"/>
</dbReference>
<accession>A0ABR9DR16</accession>
<name>A0ABR9DR16_9MICO</name>
<dbReference type="Pfam" id="PF12804">
    <property type="entry name" value="NTP_transf_3"/>
    <property type="match status" value="1"/>
</dbReference>
<dbReference type="PANTHER" id="PTHR19136">
    <property type="entry name" value="MOLYBDENUM COFACTOR GUANYLYLTRANSFERASE"/>
    <property type="match status" value="1"/>
</dbReference>
<keyword evidence="4" id="KW-1185">Reference proteome</keyword>
<dbReference type="GO" id="GO:0016740">
    <property type="term" value="F:transferase activity"/>
    <property type="evidence" value="ECO:0007669"/>
    <property type="project" value="UniProtKB-KW"/>
</dbReference>
<feature type="domain" description="MobA-like NTP transferase" evidence="2">
    <location>
        <begin position="3"/>
        <end position="141"/>
    </location>
</feature>
<dbReference type="EMBL" id="JACZDF010000003">
    <property type="protein sequence ID" value="MBD9699433.1"/>
    <property type="molecule type" value="Genomic_DNA"/>
</dbReference>
<dbReference type="Proteomes" id="UP000642107">
    <property type="component" value="Unassembled WGS sequence"/>
</dbReference>
<dbReference type="SUPFAM" id="SSF53448">
    <property type="entry name" value="Nucleotide-diphospho-sugar transferases"/>
    <property type="match status" value="1"/>
</dbReference>
<evidence type="ECO:0000313" key="4">
    <source>
        <dbReference type="Proteomes" id="UP000642107"/>
    </source>
</evidence>